<organism evidence="1 2">
    <name type="scientific">Trichothecium roseum</name>
    <dbReference type="NCBI Taxonomy" id="47278"/>
    <lineage>
        <taxon>Eukaryota</taxon>
        <taxon>Fungi</taxon>
        <taxon>Dikarya</taxon>
        <taxon>Ascomycota</taxon>
        <taxon>Pezizomycotina</taxon>
        <taxon>Sordariomycetes</taxon>
        <taxon>Hypocreomycetidae</taxon>
        <taxon>Hypocreales</taxon>
        <taxon>Hypocreales incertae sedis</taxon>
        <taxon>Trichothecium</taxon>
    </lineage>
</organism>
<evidence type="ECO:0000313" key="2">
    <source>
        <dbReference type="Proteomes" id="UP001163324"/>
    </source>
</evidence>
<comment type="caution">
    <text evidence="1">The sequence shown here is derived from an EMBL/GenBank/DDBJ whole genome shotgun (WGS) entry which is preliminary data.</text>
</comment>
<protein>
    <submittedName>
        <fullName evidence="1">Uncharacterized protein</fullName>
    </submittedName>
</protein>
<sequence>MSSNTAAFLTGDGAPLEVKPAPYPSPQDDQVVVKSHALALNPVDHAQQTYGPKVFAWLKYPAVLGCDVAGEVVEVGSGVTKFKVGDRVAGCTMGTFQQYVALQEQMVAPLPDAISYEDASVLPLCLSVAVKALFHPDYLALDLPTLQHEPKDKTVLIWGGSTSVGCNVIQLAKAAGYEVITTASPGNFEYVKKLGADQVFDYNAPDVKNQLVSAVKGKTVAGAIANGGMDPSQYEAIVDACAAVVLSSPVSRSNRLVPLTMVPRFTLPQGVETKFVEPLLGDTEHKDLAAHIFNTFVPEALANGLMVSAPRAKVAGHGLDVLQSALDTLRAGASATKIVVTL</sequence>
<gene>
    <name evidence="1" type="ORF">N3K66_005271</name>
</gene>
<keyword evidence="2" id="KW-1185">Reference proteome</keyword>
<evidence type="ECO:0000313" key="1">
    <source>
        <dbReference type="EMBL" id="KAI9898810.1"/>
    </source>
</evidence>
<dbReference type="Proteomes" id="UP001163324">
    <property type="component" value="Chromosome 5"/>
</dbReference>
<accession>A0ACC0UY33</accession>
<proteinExistence type="predicted"/>
<dbReference type="EMBL" id="CM047944">
    <property type="protein sequence ID" value="KAI9898810.1"/>
    <property type="molecule type" value="Genomic_DNA"/>
</dbReference>
<name>A0ACC0UY33_9HYPO</name>
<reference evidence="1" key="1">
    <citation type="submission" date="2022-10" db="EMBL/GenBank/DDBJ databases">
        <title>Complete Genome of Trichothecium roseum strain YXFP-22015, a Plant Pathogen Isolated from Citrus.</title>
        <authorList>
            <person name="Wang Y."/>
            <person name="Zhu L."/>
        </authorList>
    </citation>
    <scope>NUCLEOTIDE SEQUENCE</scope>
    <source>
        <strain evidence="1">YXFP-22015</strain>
    </source>
</reference>